<protein>
    <submittedName>
        <fullName evidence="3">Cell wall hydrolase</fullName>
    </submittedName>
</protein>
<comment type="caution">
    <text evidence="3">The sequence shown here is derived from an EMBL/GenBank/DDBJ whole genome shotgun (WGS) entry which is preliminary data.</text>
</comment>
<dbReference type="Proteomes" id="UP000886476">
    <property type="component" value="Unassembled WGS sequence"/>
</dbReference>
<accession>A0ABX2CBV3</accession>
<feature type="region of interest" description="Disordered" evidence="1">
    <location>
        <begin position="93"/>
        <end position="167"/>
    </location>
</feature>
<evidence type="ECO:0000313" key="4">
    <source>
        <dbReference type="Proteomes" id="UP000886476"/>
    </source>
</evidence>
<reference evidence="3" key="1">
    <citation type="submission" date="2020-05" db="EMBL/GenBank/DDBJ databases">
        <title>Nod-independent and nitrogen-fixing Bradyrhizobium aeschynomene sp. nov. isolated from nodules of Aeschynomene indica.</title>
        <authorList>
            <person name="Zhang Z."/>
        </authorList>
    </citation>
    <scope>NUCLEOTIDE SEQUENCE</scope>
    <source>
        <strain evidence="3">83012</strain>
    </source>
</reference>
<dbReference type="GO" id="GO:0016787">
    <property type="term" value="F:hydrolase activity"/>
    <property type="evidence" value="ECO:0007669"/>
    <property type="project" value="UniProtKB-KW"/>
</dbReference>
<keyword evidence="4" id="KW-1185">Reference proteome</keyword>
<feature type="domain" description="Cell wall hydrolase SleB" evidence="2">
    <location>
        <begin position="340"/>
        <end position="450"/>
    </location>
</feature>
<dbReference type="InterPro" id="IPR011105">
    <property type="entry name" value="Cell_wall_hydrolase_SleB"/>
</dbReference>
<dbReference type="Pfam" id="PF07486">
    <property type="entry name" value="Hydrolase_2"/>
    <property type="match status" value="1"/>
</dbReference>
<keyword evidence="3" id="KW-0378">Hydrolase</keyword>
<dbReference type="InterPro" id="IPR042047">
    <property type="entry name" value="SleB_dom1"/>
</dbReference>
<name>A0ABX2CBV3_9BRAD</name>
<feature type="compositionally biased region" description="Basic and acidic residues" evidence="1">
    <location>
        <begin position="116"/>
        <end position="128"/>
    </location>
</feature>
<sequence>MLVLRPGPKGARIASFGLGLCVFALMPTETGYQDIASRLARQPGVAERWQKRVSAAAASVQLATYSFGRPIGTSTPQGVGIRLASLGGRDLDITGSTTPRNPALQVPPRYQASDFPKVDRTLKGDRLVVRPSAPPPPSTEAAEPVEAAPSEPAPATPAQPDSNSSVFGAKTTEAPALVPVAPRAALDPELQEALSAPPLAQYGSSKPDARPSGELKPATEPLQAESDATSDGLTIKTANLYFGTASLGGAAGTMETWQPGEAPLIVMPDPDLKPMAVLSQPSDDGAKTGDGGESIAPKGEVNADNQHARTPAERLGLSDQKSRFKSEKCLAEAIYFEARGEAVRGQMAVAQVVLNRAFSGYYPTTVCGVVYQNKYRHFACQFTFACDNNADVIREPEMWDRAKKIAAAMLDGLIWLPEVGKSTHYHAYWVRPSWVAEMKRMYKFGVHTFYRPKRWGDGSEAPSWGTPQQTAAISAELTEAAKSEAEINPNWTRR</sequence>
<evidence type="ECO:0000259" key="2">
    <source>
        <dbReference type="Pfam" id="PF07486"/>
    </source>
</evidence>
<dbReference type="EMBL" id="JABFDN010000003">
    <property type="protein sequence ID" value="NPU65706.1"/>
    <property type="molecule type" value="Genomic_DNA"/>
</dbReference>
<gene>
    <name evidence="3" type="ORF">HL667_11940</name>
</gene>
<feature type="compositionally biased region" description="Low complexity" evidence="1">
    <location>
        <begin position="139"/>
        <end position="150"/>
    </location>
</feature>
<organism evidence="3 4">
    <name type="scientific">Bradyrhizobium aeschynomenes</name>
    <dbReference type="NCBI Taxonomy" id="2734909"/>
    <lineage>
        <taxon>Bacteria</taxon>
        <taxon>Pseudomonadati</taxon>
        <taxon>Pseudomonadota</taxon>
        <taxon>Alphaproteobacteria</taxon>
        <taxon>Hyphomicrobiales</taxon>
        <taxon>Nitrobacteraceae</taxon>
        <taxon>Bradyrhizobium</taxon>
    </lineage>
</organism>
<feature type="region of interest" description="Disordered" evidence="1">
    <location>
        <begin position="280"/>
        <end position="310"/>
    </location>
</feature>
<evidence type="ECO:0000256" key="1">
    <source>
        <dbReference type="SAM" id="MobiDB-lite"/>
    </source>
</evidence>
<proteinExistence type="predicted"/>
<dbReference type="Gene3D" id="1.10.10.2520">
    <property type="entry name" value="Cell wall hydrolase SleB, domain 1"/>
    <property type="match status" value="1"/>
</dbReference>
<dbReference type="RefSeq" id="WP_172110796.1">
    <property type="nucleotide sequence ID" value="NZ_JABFDM010000001.1"/>
</dbReference>
<evidence type="ECO:0000313" key="3">
    <source>
        <dbReference type="EMBL" id="NPU65706.1"/>
    </source>
</evidence>
<feature type="region of interest" description="Disordered" evidence="1">
    <location>
        <begin position="197"/>
        <end position="230"/>
    </location>
</feature>